<dbReference type="Proteomes" id="UP001334732">
    <property type="component" value="Chromosome"/>
</dbReference>
<sequence>MHRVEIHFDQVFSIARGRLPMGGRFTNFGFESDGKKTFDVTVQGWPIIECGMTVIAFFGKENDWNSFLGWVDSYGHSTVQTNPYGFAVMFLASVFFMFVLLTGNFPWVANVVICVVFGGPALLFLWVFLKQYHIHREIVSLLNAIRSDQLIAK</sequence>
<evidence type="ECO:0008006" key="4">
    <source>
        <dbReference type="Google" id="ProtNLM"/>
    </source>
</evidence>
<keyword evidence="1" id="KW-0812">Transmembrane</keyword>
<evidence type="ECO:0000256" key="1">
    <source>
        <dbReference type="SAM" id="Phobius"/>
    </source>
</evidence>
<reference evidence="2 3" key="1">
    <citation type="submission" date="2023-12" db="EMBL/GenBank/DDBJ databases">
        <title>Thiobacillus sedimentum sp. nov., a chemolithoautotrophic sulfur-oxidizing bacterium isolated from freshwater sediment.</title>
        <authorList>
            <person name="Luo J."/>
            <person name="Dai C."/>
        </authorList>
    </citation>
    <scope>NUCLEOTIDE SEQUENCE [LARGE SCALE GENOMIC DNA]</scope>
    <source>
        <strain evidence="2 3">SCUT-2</strain>
    </source>
</reference>
<dbReference type="EMBL" id="CP141769">
    <property type="protein sequence ID" value="WRS40460.1"/>
    <property type="molecule type" value="Genomic_DNA"/>
</dbReference>
<protein>
    <recommendedName>
        <fullName evidence="4">DUF983 domain-containing protein</fullName>
    </recommendedName>
</protein>
<keyword evidence="1" id="KW-1133">Transmembrane helix</keyword>
<gene>
    <name evidence="2" type="ORF">VA613_06180</name>
</gene>
<keyword evidence="3" id="KW-1185">Reference proteome</keyword>
<evidence type="ECO:0000313" key="2">
    <source>
        <dbReference type="EMBL" id="WRS40460.1"/>
    </source>
</evidence>
<keyword evidence="1" id="KW-0472">Membrane</keyword>
<name>A0ABZ1CN47_9PROT</name>
<feature type="transmembrane region" description="Helical" evidence="1">
    <location>
        <begin position="84"/>
        <end position="101"/>
    </location>
</feature>
<feature type="transmembrane region" description="Helical" evidence="1">
    <location>
        <begin position="107"/>
        <end position="129"/>
    </location>
</feature>
<proteinExistence type="predicted"/>
<evidence type="ECO:0000313" key="3">
    <source>
        <dbReference type="Proteomes" id="UP001334732"/>
    </source>
</evidence>
<accession>A0ABZ1CN47</accession>
<organism evidence="2 3">
    <name type="scientific">Thiobacillus sedimenti</name>
    <dbReference type="NCBI Taxonomy" id="3110231"/>
    <lineage>
        <taxon>Bacteria</taxon>
        <taxon>Pseudomonadati</taxon>
        <taxon>Pseudomonadota</taxon>
        <taxon>Betaproteobacteria</taxon>
        <taxon>Nitrosomonadales</taxon>
        <taxon>Thiobacillaceae</taxon>
        <taxon>Thiobacillus</taxon>
    </lineage>
</organism>
<dbReference type="RefSeq" id="WP_324780988.1">
    <property type="nucleotide sequence ID" value="NZ_CP141769.1"/>
</dbReference>